<protein>
    <submittedName>
        <fullName evidence="2">Uncharacterized protein</fullName>
    </submittedName>
</protein>
<sequence>MIVPPGILERTGSLRVSPSRAGTKSGLRWGCSRSRRLRLGGLPYANSSGFLLEGQSSSEAEAAVEGKGQSARRQSDRPPLLTACGVEEAPLSAGQACREL</sequence>
<dbReference type="InParanoid" id="L5KWJ3"/>
<dbReference type="EMBL" id="KB030530">
    <property type="protein sequence ID" value="ELK15782.1"/>
    <property type="molecule type" value="Genomic_DNA"/>
</dbReference>
<dbReference type="eggNOG" id="KOG1721">
    <property type="taxonomic scope" value="Eukaryota"/>
</dbReference>
<name>L5KWJ3_PTEAL</name>
<proteinExistence type="predicted"/>
<accession>L5KWJ3</accession>
<gene>
    <name evidence="2" type="ORF">PAL_GLEAN10001144</name>
</gene>
<dbReference type="AlphaFoldDB" id="L5KWJ3"/>
<evidence type="ECO:0000313" key="2">
    <source>
        <dbReference type="EMBL" id="ELK15782.1"/>
    </source>
</evidence>
<organism evidence="2 3">
    <name type="scientific">Pteropus alecto</name>
    <name type="common">Black flying fox</name>
    <dbReference type="NCBI Taxonomy" id="9402"/>
    <lineage>
        <taxon>Eukaryota</taxon>
        <taxon>Metazoa</taxon>
        <taxon>Chordata</taxon>
        <taxon>Craniata</taxon>
        <taxon>Vertebrata</taxon>
        <taxon>Euteleostomi</taxon>
        <taxon>Mammalia</taxon>
        <taxon>Eutheria</taxon>
        <taxon>Laurasiatheria</taxon>
        <taxon>Chiroptera</taxon>
        <taxon>Yinpterochiroptera</taxon>
        <taxon>Pteropodoidea</taxon>
        <taxon>Pteropodidae</taxon>
        <taxon>Pteropodinae</taxon>
        <taxon>Pteropus</taxon>
    </lineage>
</organism>
<keyword evidence="3" id="KW-1185">Reference proteome</keyword>
<dbReference type="Proteomes" id="UP000010552">
    <property type="component" value="Unassembled WGS sequence"/>
</dbReference>
<feature type="region of interest" description="Disordered" evidence="1">
    <location>
        <begin position="59"/>
        <end position="79"/>
    </location>
</feature>
<feature type="region of interest" description="Disordered" evidence="1">
    <location>
        <begin position="1"/>
        <end position="27"/>
    </location>
</feature>
<evidence type="ECO:0000313" key="3">
    <source>
        <dbReference type="Proteomes" id="UP000010552"/>
    </source>
</evidence>
<reference evidence="3" key="1">
    <citation type="journal article" date="2013" name="Science">
        <title>Comparative analysis of bat genomes provides insight into the evolution of flight and immunity.</title>
        <authorList>
            <person name="Zhang G."/>
            <person name="Cowled C."/>
            <person name="Shi Z."/>
            <person name="Huang Z."/>
            <person name="Bishop-Lilly K.A."/>
            <person name="Fang X."/>
            <person name="Wynne J.W."/>
            <person name="Xiong Z."/>
            <person name="Baker M.L."/>
            <person name="Zhao W."/>
            <person name="Tachedjian M."/>
            <person name="Zhu Y."/>
            <person name="Zhou P."/>
            <person name="Jiang X."/>
            <person name="Ng J."/>
            <person name="Yang L."/>
            <person name="Wu L."/>
            <person name="Xiao J."/>
            <person name="Feng Y."/>
            <person name="Chen Y."/>
            <person name="Sun X."/>
            <person name="Zhang Y."/>
            <person name="Marsh G.A."/>
            <person name="Crameri G."/>
            <person name="Broder C.C."/>
            <person name="Frey K.G."/>
            <person name="Wang L.F."/>
            <person name="Wang J."/>
        </authorList>
    </citation>
    <scope>NUCLEOTIDE SEQUENCE [LARGE SCALE GENOMIC DNA]</scope>
</reference>
<dbReference type="eggNOG" id="KOG0017">
    <property type="taxonomic scope" value="Eukaryota"/>
</dbReference>
<evidence type="ECO:0000256" key="1">
    <source>
        <dbReference type="SAM" id="MobiDB-lite"/>
    </source>
</evidence>